<dbReference type="PANTHER" id="PTHR43342:SF1">
    <property type="entry name" value="BIFURCATING [FEFE] HYDROGENASE GAMMA SUBUNIT"/>
    <property type="match status" value="1"/>
</dbReference>
<dbReference type="NCBIfam" id="NF005722">
    <property type="entry name" value="PRK07539.1-2"/>
    <property type="match status" value="1"/>
</dbReference>
<dbReference type="PIRSF" id="PIRSF000216">
    <property type="entry name" value="NADH_DH_24kDa"/>
    <property type="match status" value="1"/>
</dbReference>
<feature type="binding site" evidence="7">
    <location>
        <position position="85"/>
    </location>
    <ligand>
        <name>[2Fe-2S] cluster</name>
        <dbReference type="ChEBI" id="CHEBI:190135"/>
    </ligand>
</feature>
<accession>A0A1I6CP09</accession>
<dbReference type="InterPro" id="IPR036249">
    <property type="entry name" value="Thioredoxin-like_sf"/>
</dbReference>
<feature type="binding site" evidence="7">
    <location>
        <position position="130"/>
    </location>
    <ligand>
        <name>[2Fe-2S] cluster</name>
        <dbReference type="ChEBI" id="CHEBI:190135"/>
    </ligand>
</feature>
<dbReference type="SUPFAM" id="SSF52833">
    <property type="entry name" value="Thioredoxin-like"/>
    <property type="match status" value="1"/>
</dbReference>
<dbReference type="Proteomes" id="UP000199584">
    <property type="component" value="Unassembled WGS sequence"/>
</dbReference>
<comment type="cofactor">
    <cofactor evidence="6">
        <name>[2Fe-2S] cluster</name>
        <dbReference type="ChEBI" id="CHEBI:190135"/>
    </cofactor>
</comment>
<comment type="similarity">
    <text evidence="1">Belongs to the complex I 24 kDa subunit family.</text>
</comment>
<dbReference type="OrthoDB" id="9807941at2"/>
<dbReference type="PANTHER" id="PTHR43342">
    <property type="entry name" value="NADH-QUINONE OXIDOREDUCTASE, E SUBUNIT"/>
    <property type="match status" value="1"/>
</dbReference>
<evidence type="ECO:0000256" key="4">
    <source>
        <dbReference type="ARBA" id="ARBA00023004"/>
    </source>
</evidence>
<keyword evidence="3 7" id="KW-0479">Metal-binding</keyword>
<sequence>MKLTEEEKRIAAETTRQILFQCNDSRGNLIPVLQRVQDKLGYVPPVAMEEVAAHFQVPPVDVYGVITFYNQFRLTPPGKRQVKICMGTACHMRGAHIIQDSWERRLNIKVGETTEDREYSLERVACVGCCTMAPVVVINEEVHGKITPTRVDGLIFSHQLDKKKEQQNTKEGDATSE</sequence>
<organism evidence="8 9">
    <name type="scientific">Desulfoscipio geothermicus DSM 3669</name>
    <dbReference type="NCBI Taxonomy" id="1121426"/>
    <lineage>
        <taxon>Bacteria</taxon>
        <taxon>Bacillati</taxon>
        <taxon>Bacillota</taxon>
        <taxon>Clostridia</taxon>
        <taxon>Eubacteriales</taxon>
        <taxon>Desulfallaceae</taxon>
        <taxon>Desulfoscipio</taxon>
    </lineage>
</organism>
<evidence type="ECO:0000256" key="6">
    <source>
        <dbReference type="ARBA" id="ARBA00034078"/>
    </source>
</evidence>
<name>A0A1I6CP09_9FIRM</name>
<dbReference type="GO" id="GO:0051537">
    <property type="term" value="F:2 iron, 2 sulfur cluster binding"/>
    <property type="evidence" value="ECO:0007669"/>
    <property type="project" value="UniProtKB-KW"/>
</dbReference>
<keyword evidence="5 7" id="KW-0411">Iron-sulfur</keyword>
<evidence type="ECO:0000313" key="9">
    <source>
        <dbReference type="Proteomes" id="UP000199584"/>
    </source>
</evidence>
<evidence type="ECO:0000256" key="7">
    <source>
        <dbReference type="PIRSR" id="PIRSR000216-1"/>
    </source>
</evidence>
<dbReference type="RefSeq" id="WP_092481484.1">
    <property type="nucleotide sequence ID" value="NZ_FOYM01000001.1"/>
</dbReference>
<dbReference type="Pfam" id="PF01257">
    <property type="entry name" value="2Fe-2S_thioredx"/>
    <property type="match status" value="1"/>
</dbReference>
<dbReference type="GO" id="GO:0016491">
    <property type="term" value="F:oxidoreductase activity"/>
    <property type="evidence" value="ECO:0007669"/>
    <property type="project" value="InterPro"/>
</dbReference>
<reference evidence="9" key="1">
    <citation type="submission" date="2016-10" db="EMBL/GenBank/DDBJ databases">
        <authorList>
            <person name="Varghese N."/>
            <person name="Submissions S."/>
        </authorList>
    </citation>
    <scope>NUCLEOTIDE SEQUENCE [LARGE SCALE GENOMIC DNA]</scope>
    <source>
        <strain evidence="9">DSM 3669</strain>
    </source>
</reference>
<dbReference type="STRING" id="39060.SAMN05660706_10183"/>
<dbReference type="Gene3D" id="1.10.10.1590">
    <property type="entry name" value="NADH-quinone oxidoreductase subunit E"/>
    <property type="match status" value="1"/>
</dbReference>
<dbReference type="InterPro" id="IPR002023">
    <property type="entry name" value="NuoE-like"/>
</dbReference>
<feature type="binding site" evidence="7">
    <location>
        <position position="90"/>
    </location>
    <ligand>
        <name>[2Fe-2S] cluster</name>
        <dbReference type="ChEBI" id="CHEBI:190135"/>
    </ligand>
</feature>
<comment type="cofactor">
    <cofactor evidence="7">
        <name>[2Fe-2S] cluster</name>
        <dbReference type="ChEBI" id="CHEBI:190135"/>
    </cofactor>
    <text evidence="7">Binds 1 [2Fe-2S] cluster.</text>
</comment>
<evidence type="ECO:0000256" key="3">
    <source>
        <dbReference type="ARBA" id="ARBA00022723"/>
    </source>
</evidence>
<keyword evidence="2 7" id="KW-0001">2Fe-2S</keyword>
<evidence type="ECO:0000256" key="2">
    <source>
        <dbReference type="ARBA" id="ARBA00022714"/>
    </source>
</evidence>
<dbReference type="InterPro" id="IPR042128">
    <property type="entry name" value="NuoE_dom"/>
</dbReference>
<evidence type="ECO:0000313" key="8">
    <source>
        <dbReference type="EMBL" id="SFQ94915.1"/>
    </source>
</evidence>
<keyword evidence="9" id="KW-1185">Reference proteome</keyword>
<keyword evidence="4 7" id="KW-0408">Iron</keyword>
<evidence type="ECO:0000256" key="5">
    <source>
        <dbReference type="ARBA" id="ARBA00023014"/>
    </source>
</evidence>
<protein>
    <submittedName>
        <fullName evidence="8">NADH-quinone oxidoreductase subunit E</fullName>
    </submittedName>
</protein>
<dbReference type="InterPro" id="IPR028431">
    <property type="entry name" value="NADP_DH_HndA-like"/>
</dbReference>
<evidence type="ECO:0000256" key="1">
    <source>
        <dbReference type="ARBA" id="ARBA00010643"/>
    </source>
</evidence>
<gene>
    <name evidence="8" type="ORF">SAMN05660706_10183</name>
</gene>
<dbReference type="CDD" id="cd03064">
    <property type="entry name" value="TRX_Fd_NuoE"/>
    <property type="match status" value="1"/>
</dbReference>
<dbReference type="AlphaFoldDB" id="A0A1I6CP09"/>
<dbReference type="InterPro" id="IPR041921">
    <property type="entry name" value="NuoE_N"/>
</dbReference>
<dbReference type="GO" id="GO:0046872">
    <property type="term" value="F:metal ion binding"/>
    <property type="evidence" value="ECO:0007669"/>
    <property type="project" value="UniProtKB-KW"/>
</dbReference>
<feature type="binding site" evidence="7">
    <location>
        <position position="126"/>
    </location>
    <ligand>
        <name>[2Fe-2S] cluster</name>
        <dbReference type="ChEBI" id="CHEBI:190135"/>
    </ligand>
</feature>
<proteinExistence type="inferred from homology"/>
<dbReference type="FunFam" id="1.10.10.1590:FF:000001">
    <property type="entry name" value="NADH-quinone oxidoreductase subunit E"/>
    <property type="match status" value="1"/>
</dbReference>
<dbReference type="EMBL" id="FOYM01000001">
    <property type="protein sequence ID" value="SFQ94915.1"/>
    <property type="molecule type" value="Genomic_DNA"/>
</dbReference>
<dbReference type="Gene3D" id="3.40.30.10">
    <property type="entry name" value="Glutaredoxin"/>
    <property type="match status" value="1"/>
</dbReference>